<proteinExistence type="predicted"/>
<protein>
    <submittedName>
        <fullName evidence="2">Uncharacterized protein</fullName>
    </submittedName>
</protein>
<organism evidence="2 3">
    <name type="scientific">Candidatus Defluviibacterium haderslevense</name>
    <dbReference type="NCBI Taxonomy" id="2981993"/>
    <lineage>
        <taxon>Bacteria</taxon>
        <taxon>Pseudomonadati</taxon>
        <taxon>Bacteroidota</taxon>
        <taxon>Saprospiria</taxon>
        <taxon>Saprospirales</taxon>
        <taxon>Saprospiraceae</taxon>
        <taxon>Candidatus Defluviibacterium</taxon>
    </lineage>
</organism>
<sequence length="174" mass="20521">MKSDKIILSIDVLLDERYNGEKSYEEASALRTIYESEVDEFLDYADREFDCQAAIEILKAIVLLHDDIEHRQIKEWIIDNFTLHKKLFTFPIEYLEDGEESVNPWLRKSNIYIEGNCVVNIILFVSLYNLLYFGQYHLPIQYRAKEEVDGYYEEAQDSDETTVFEELKVLLGIS</sequence>
<dbReference type="EMBL" id="JADKFW010000004">
    <property type="protein sequence ID" value="MBK9716000.1"/>
    <property type="molecule type" value="Genomic_DNA"/>
</dbReference>
<keyword evidence="1" id="KW-1133">Transmembrane helix</keyword>
<dbReference type="Proteomes" id="UP000808349">
    <property type="component" value="Unassembled WGS sequence"/>
</dbReference>
<feature type="transmembrane region" description="Helical" evidence="1">
    <location>
        <begin position="111"/>
        <end position="133"/>
    </location>
</feature>
<name>A0A9D7S694_9BACT</name>
<evidence type="ECO:0000256" key="1">
    <source>
        <dbReference type="SAM" id="Phobius"/>
    </source>
</evidence>
<accession>A0A9D7S694</accession>
<keyword evidence="1" id="KW-0812">Transmembrane</keyword>
<reference evidence="2 3" key="1">
    <citation type="submission" date="2020-10" db="EMBL/GenBank/DDBJ databases">
        <title>Connecting structure to function with the recovery of over 1000 high-quality activated sludge metagenome-assembled genomes encoding full-length rRNA genes using long-read sequencing.</title>
        <authorList>
            <person name="Singleton C.M."/>
            <person name="Petriglieri F."/>
            <person name="Kristensen J.M."/>
            <person name="Kirkegaard R.H."/>
            <person name="Michaelsen T.Y."/>
            <person name="Andersen M.H."/>
            <person name="Karst S.M."/>
            <person name="Dueholm M.S."/>
            <person name="Nielsen P.H."/>
            <person name="Albertsen M."/>
        </authorList>
    </citation>
    <scope>NUCLEOTIDE SEQUENCE [LARGE SCALE GENOMIC DNA]</scope>
    <source>
        <strain evidence="2">Ribe_18-Q3-R11-54_BAT3C.373</strain>
    </source>
</reference>
<keyword evidence="1" id="KW-0472">Membrane</keyword>
<gene>
    <name evidence="2" type="ORF">IPO85_00445</name>
</gene>
<dbReference type="AlphaFoldDB" id="A0A9D7S694"/>
<comment type="caution">
    <text evidence="2">The sequence shown here is derived from an EMBL/GenBank/DDBJ whole genome shotgun (WGS) entry which is preliminary data.</text>
</comment>
<evidence type="ECO:0000313" key="3">
    <source>
        <dbReference type="Proteomes" id="UP000808349"/>
    </source>
</evidence>
<evidence type="ECO:0000313" key="2">
    <source>
        <dbReference type="EMBL" id="MBK9716000.1"/>
    </source>
</evidence>